<proteinExistence type="predicted"/>
<name>A0AA36CM39_9BILA</name>
<keyword evidence="3" id="KW-1185">Reference proteome</keyword>
<sequence length="273" mass="30806">MRRRYRGPPTRPATAPDPSTADFNKTSSETSDGLDDAMHKSEKAQKEPPKLTARTRAPVPSSTSRRVRHRTDWTTLCTKRAIRFVVAHLDEVTFAKLFSVIKAWLAPLLEKSAAYRKKQEREHYEKRWRMYVVCQRTASTSQELKAAAVEFNRVLERLDRLAIDDRGALNNAETRRDQAKTKYDNYLMEMKGKHPKEWIAAAPKVTVPAPPAQPANGPPALHTPPVIPRDPPPPPPAEPDEVVVEPDPVGDPFQIRVHASSERVEAFSWVLIG</sequence>
<dbReference type="Proteomes" id="UP001177023">
    <property type="component" value="Unassembled WGS sequence"/>
</dbReference>
<organism evidence="2 3">
    <name type="scientific">Mesorhabditis spiculigera</name>
    <dbReference type="NCBI Taxonomy" id="96644"/>
    <lineage>
        <taxon>Eukaryota</taxon>
        <taxon>Metazoa</taxon>
        <taxon>Ecdysozoa</taxon>
        <taxon>Nematoda</taxon>
        <taxon>Chromadorea</taxon>
        <taxon>Rhabditida</taxon>
        <taxon>Rhabditina</taxon>
        <taxon>Rhabditomorpha</taxon>
        <taxon>Rhabditoidea</taxon>
        <taxon>Rhabditidae</taxon>
        <taxon>Mesorhabditinae</taxon>
        <taxon>Mesorhabditis</taxon>
    </lineage>
</organism>
<feature type="compositionally biased region" description="Polar residues" evidence="1">
    <location>
        <begin position="21"/>
        <end position="31"/>
    </location>
</feature>
<comment type="caution">
    <text evidence="2">The sequence shown here is derived from an EMBL/GenBank/DDBJ whole genome shotgun (WGS) entry which is preliminary data.</text>
</comment>
<evidence type="ECO:0000256" key="1">
    <source>
        <dbReference type="SAM" id="MobiDB-lite"/>
    </source>
</evidence>
<dbReference type="AlphaFoldDB" id="A0AA36CM39"/>
<feature type="non-terminal residue" evidence="2">
    <location>
        <position position="1"/>
    </location>
</feature>
<feature type="compositionally biased region" description="Pro residues" evidence="1">
    <location>
        <begin position="208"/>
        <end position="237"/>
    </location>
</feature>
<feature type="region of interest" description="Disordered" evidence="1">
    <location>
        <begin position="207"/>
        <end position="249"/>
    </location>
</feature>
<reference evidence="2" key="1">
    <citation type="submission" date="2023-06" db="EMBL/GenBank/DDBJ databases">
        <authorList>
            <person name="Delattre M."/>
        </authorList>
    </citation>
    <scope>NUCLEOTIDE SEQUENCE</scope>
    <source>
        <strain evidence="2">AF72</strain>
    </source>
</reference>
<dbReference type="EMBL" id="CATQJA010002539">
    <property type="protein sequence ID" value="CAJ0571129.1"/>
    <property type="molecule type" value="Genomic_DNA"/>
</dbReference>
<feature type="region of interest" description="Disordered" evidence="1">
    <location>
        <begin position="1"/>
        <end position="68"/>
    </location>
</feature>
<gene>
    <name evidence="2" type="ORF">MSPICULIGERA_LOCUS9553</name>
</gene>
<evidence type="ECO:0000313" key="3">
    <source>
        <dbReference type="Proteomes" id="UP001177023"/>
    </source>
</evidence>
<feature type="compositionally biased region" description="Basic and acidic residues" evidence="1">
    <location>
        <begin position="36"/>
        <end position="49"/>
    </location>
</feature>
<protein>
    <submittedName>
        <fullName evidence="2">Uncharacterized protein</fullName>
    </submittedName>
</protein>
<accession>A0AA36CM39</accession>
<evidence type="ECO:0000313" key="2">
    <source>
        <dbReference type="EMBL" id="CAJ0571129.1"/>
    </source>
</evidence>